<name>A0A5J5E087_9BIFI</name>
<dbReference type="GO" id="GO:0005886">
    <property type="term" value="C:plasma membrane"/>
    <property type="evidence" value="ECO:0007669"/>
    <property type="project" value="UniProtKB-SubCell"/>
</dbReference>
<dbReference type="Pfam" id="PF01943">
    <property type="entry name" value="Polysacc_synt"/>
    <property type="match status" value="1"/>
</dbReference>
<dbReference type="AlphaFoldDB" id="A0A5J5E087"/>
<dbReference type="PANTHER" id="PTHR30250">
    <property type="entry name" value="PST FAMILY PREDICTED COLANIC ACID TRANSPORTER"/>
    <property type="match status" value="1"/>
</dbReference>
<feature type="transmembrane region" description="Helical" evidence="6">
    <location>
        <begin position="383"/>
        <end position="400"/>
    </location>
</feature>
<feature type="transmembrane region" description="Helical" evidence="6">
    <location>
        <begin position="135"/>
        <end position="155"/>
    </location>
</feature>
<feature type="transmembrane region" description="Helical" evidence="6">
    <location>
        <begin position="64"/>
        <end position="82"/>
    </location>
</feature>
<organism evidence="7 8">
    <name type="scientific">Bifidobacterium reuteri</name>
    <dbReference type="NCBI Taxonomy" id="983706"/>
    <lineage>
        <taxon>Bacteria</taxon>
        <taxon>Bacillati</taxon>
        <taxon>Actinomycetota</taxon>
        <taxon>Actinomycetes</taxon>
        <taxon>Bifidobacteriales</taxon>
        <taxon>Bifidobacteriaceae</taxon>
        <taxon>Bifidobacterium</taxon>
    </lineage>
</organism>
<sequence>MRTRSLLCSSCSGTAIRTFRFRNRSVCSGRFVSSCSDPIKRCAMRLERTKNARRNTVFGIIQRLYQMFVPFVMRTVMIYTLGVEYLGLNSLFTSILQVLNLTELGVGAALVFSMYKPIAEDDDETICALMNLYKLYYRIIGLMILVIGVCLLPFIPSLIHGDVPPDVNVYILYLMNLLATVLTYWLYSYKNSLLQAFQRQDLATKVMIATDTIKYVIQLGALLLLHDYYWYVIAILFTQVLQNIGKSIVVDRLFPQYKAEGKLPKEQVHDINRRVVDLFTTKVGNVIVTSSGSIVISSFLGLAALAIYQNYFYLITAVAAIFTVIFQSVMAGIGNSLILESPEKNYRNFEKFSMLIAWLATICACCFLNLFQPFMTVWVGKKLLLDFTTVAFFCVYFYVYEIDQLFSAHKDSAGIWHQDRFRPLITASVNLVLSIILVHFCGVLGVLLGMIISTLVISMPWIMYNMFTYIYQRKYMTGYIRQIIGYALLAVVIAFVSYWACAVVPLHGVMEIVVKLVICLIVPNVLIVLMYQFFPPFVSCIALINSVSKGNIPFLRGWVQRKRRIGRHRNC</sequence>
<comment type="subcellular location">
    <subcellularLocation>
        <location evidence="1">Cell membrane</location>
        <topology evidence="1">Multi-pass membrane protein</topology>
    </subcellularLocation>
</comment>
<feature type="transmembrane region" description="Helical" evidence="6">
    <location>
        <begin position="283"/>
        <end position="305"/>
    </location>
</feature>
<dbReference type="InterPro" id="IPR050833">
    <property type="entry name" value="Poly_Biosynth_Transport"/>
</dbReference>
<dbReference type="Proteomes" id="UP000326251">
    <property type="component" value="Unassembled WGS sequence"/>
</dbReference>
<keyword evidence="2" id="KW-1003">Cell membrane</keyword>
<keyword evidence="3 6" id="KW-0812">Transmembrane</keyword>
<evidence type="ECO:0000256" key="5">
    <source>
        <dbReference type="ARBA" id="ARBA00023136"/>
    </source>
</evidence>
<evidence type="ECO:0000256" key="2">
    <source>
        <dbReference type="ARBA" id="ARBA00022475"/>
    </source>
</evidence>
<proteinExistence type="predicted"/>
<feature type="transmembrane region" description="Helical" evidence="6">
    <location>
        <begin position="311"/>
        <end position="331"/>
    </location>
</feature>
<comment type="caution">
    <text evidence="7">The sequence shown here is derived from an EMBL/GenBank/DDBJ whole genome shotgun (WGS) entry which is preliminary data.</text>
</comment>
<feature type="transmembrane region" description="Helical" evidence="6">
    <location>
        <begin position="512"/>
        <end position="534"/>
    </location>
</feature>
<evidence type="ECO:0000256" key="3">
    <source>
        <dbReference type="ARBA" id="ARBA00022692"/>
    </source>
</evidence>
<evidence type="ECO:0000313" key="8">
    <source>
        <dbReference type="Proteomes" id="UP000326251"/>
    </source>
</evidence>
<feature type="transmembrane region" description="Helical" evidence="6">
    <location>
        <begin position="167"/>
        <end position="187"/>
    </location>
</feature>
<feature type="transmembrane region" description="Helical" evidence="6">
    <location>
        <begin position="352"/>
        <end position="371"/>
    </location>
</feature>
<accession>A0A5J5E087</accession>
<feature type="transmembrane region" description="Helical" evidence="6">
    <location>
        <begin position="483"/>
        <end position="506"/>
    </location>
</feature>
<evidence type="ECO:0000313" key="7">
    <source>
        <dbReference type="EMBL" id="KAA8822410.1"/>
    </source>
</evidence>
<keyword evidence="4 6" id="KW-1133">Transmembrane helix</keyword>
<protein>
    <submittedName>
        <fullName evidence="7">Polysaccharide biosynthesis protein</fullName>
    </submittedName>
</protein>
<dbReference type="PANTHER" id="PTHR30250:SF26">
    <property type="entry name" value="PSMA PROTEIN"/>
    <property type="match status" value="1"/>
</dbReference>
<reference evidence="7 8" key="1">
    <citation type="journal article" date="2019" name="Syst. Appl. Microbiol.">
        <title>Characterization of Bifidobacterium species in feaces of the Egyptian fruit bat: Description of B. vespertilionis sp. nov. and B. rousetti sp. nov.</title>
        <authorList>
            <person name="Modesto M."/>
            <person name="Satti M."/>
            <person name="Watanabe K."/>
            <person name="Puglisi E."/>
            <person name="Morelli L."/>
            <person name="Huang C.-H."/>
            <person name="Liou J.-S."/>
            <person name="Miyashita M."/>
            <person name="Tamura T."/>
            <person name="Saito S."/>
            <person name="Mori K."/>
            <person name="Huang L."/>
            <person name="Sciavilla P."/>
            <person name="Sandri C."/>
            <person name="Spiezio C."/>
            <person name="Vitali F."/>
            <person name="Cavalieri D."/>
            <person name="Perpetuini G."/>
            <person name="Tofalo R."/>
            <person name="Bonetti A."/>
            <person name="Arita M."/>
            <person name="Mattarelli P."/>
        </authorList>
    </citation>
    <scope>NUCLEOTIDE SEQUENCE [LARGE SCALE GENOMIC DNA]</scope>
    <source>
        <strain evidence="7 8">RST19</strain>
    </source>
</reference>
<dbReference type="InterPro" id="IPR002797">
    <property type="entry name" value="Polysacc_synth"/>
</dbReference>
<dbReference type="EMBL" id="RZUG01000035">
    <property type="protein sequence ID" value="KAA8822410.1"/>
    <property type="molecule type" value="Genomic_DNA"/>
</dbReference>
<keyword evidence="5 6" id="KW-0472">Membrane</keyword>
<evidence type="ECO:0000256" key="1">
    <source>
        <dbReference type="ARBA" id="ARBA00004651"/>
    </source>
</evidence>
<evidence type="ECO:0000256" key="4">
    <source>
        <dbReference type="ARBA" id="ARBA00022989"/>
    </source>
</evidence>
<feature type="transmembrane region" description="Helical" evidence="6">
    <location>
        <begin position="94"/>
        <end position="115"/>
    </location>
</feature>
<gene>
    <name evidence="7" type="ORF">EMO92_11110</name>
</gene>
<feature type="transmembrane region" description="Helical" evidence="6">
    <location>
        <begin position="446"/>
        <end position="471"/>
    </location>
</feature>
<evidence type="ECO:0000256" key="6">
    <source>
        <dbReference type="SAM" id="Phobius"/>
    </source>
</evidence>